<gene>
    <name evidence="1" type="ORF">HD842_000539</name>
</gene>
<protein>
    <submittedName>
        <fullName evidence="1">Uncharacterized protein</fullName>
    </submittedName>
</protein>
<keyword evidence="2" id="KW-1185">Reference proteome</keyword>
<accession>A0A7W9U6C2</accession>
<dbReference type="Proteomes" id="UP000540787">
    <property type="component" value="Unassembled WGS sequence"/>
</dbReference>
<dbReference type="EMBL" id="JACHBX010000001">
    <property type="protein sequence ID" value="MBB6132428.1"/>
    <property type="molecule type" value="Genomic_DNA"/>
</dbReference>
<proteinExistence type="predicted"/>
<reference evidence="1 2" key="1">
    <citation type="submission" date="2020-08" db="EMBL/GenBank/DDBJ databases">
        <title>The Agave Microbiome: Exploring the role of microbial communities in plant adaptations to desert environments.</title>
        <authorList>
            <person name="Partida-Martinez L.P."/>
        </authorList>
    </citation>
    <scope>NUCLEOTIDE SEQUENCE [LARGE SCALE GENOMIC DNA]</scope>
    <source>
        <strain evidence="1 2">AT3.2</strain>
    </source>
</reference>
<evidence type="ECO:0000313" key="2">
    <source>
        <dbReference type="Proteomes" id="UP000540787"/>
    </source>
</evidence>
<dbReference type="AlphaFoldDB" id="A0A7W9U6C2"/>
<evidence type="ECO:0000313" key="1">
    <source>
        <dbReference type="EMBL" id="MBB6132428.1"/>
    </source>
</evidence>
<organism evidence="1 2">
    <name type="scientific">Massilia aurea</name>
    <dbReference type="NCBI Taxonomy" id="373040"/>
    <lineage>
        <taxon>Bacteria</taxon>
        <taxon>Pseudomonadati</taxon>
        <taxon>Pseudomonadota</taxon>
        <taxon>Betaproteobacteria</taxon>
        <taxon>Burkholderiales</taxon>
        <taxon>Oxalobacteraceae</taxon>
        <taxon>Telluria group</taxon>
        <taxon>Massilia</taxon>
    </lineage>
</organism>
<comment type="caution">
    <text evidence="1">The sequence shown here is derived from an EMBL/GenBank/DDBJ whole genome shotgun (WGS) entry which is preliminary data.</text>
</comment>
<name>A0A7W9U6C2_9BURK</name>
<sequence>MEEGQVRQIDTASTLRSHVMMAMSLCLFSEIEPSHLIPFSLCDRSIDEIRHCADIRFVKMTIDGKLLSSVYDTRRRRAYAELAEVSVLSTT</sequence>